<dbReference type="Proteomes" id="UP001255246">
    <property type="component" value="Unassembled WGS sequence"/>
</dbReference>
<dbReference type="EMBL" id="JAVRHR010000003">
    <property type="protein sequence ID" value="MDT0608030.1"/>
    <property type="molecule type" value="Genomic_DNA"/>
</dbReference>
<comment type="caution">
    <text evidence="1">The sequence shown here is derived from an EMBL/GenBank/DDBJ whole genome shotgun (WGS) entry which is preliminary data.</text>
</comment>
<sequence length="49" mass="5798">MSETDGFNKLWNVAYEAKYNPTQENLSQLQKVSQQLLKKPRLIFNNQIK</sequence>
<name>A0ABU3AE11_9FLAO</name>
<dbReference type="RefSeq" id="WP_311352376.1">
    <property type="nucleotide sequence ID" value="NZ_JAVRHR010000003.1"/>
</dbReference>
<keyword evidence="2" id="KW-1185">Reference proteome</keyword>
<proteinExistence type="predicted"/>
<protein>
    <submittedName>
        <fullName evidence="1">Uncharacterized protein</fullName>
    </submittedName>
</protein>
<evidence type="ECO:0000313" key="2">
    <source>
        <dbReference type="Proteomes" id="UP001255246"/>
    </source>
</evidence>
<gene>
    <name evidence="1" type="ORF">RM706_13360</name>
</gene>
<organism evidence="1 2">
    <name type="scientific">Croceitalea rosinachiae</name>
    <dbReference type="NCBI Taxonomy" id="3075596"/>
    <lineage>
        <taxon>Bacteria</taxon>
        <taxon>Pseudomonadati</taxon>
        <taxon>Bacteroidota</taxon>
        <taxon>Flavobacteriia</taxon>
        <taxon>Flavobacteriales</taxon>
        <taxon>Flavobacteriaceae</taxon>
        <taxon>Croceitalea</taxon>
    </lineage>
</organism>
<accession>A0ABU3AE11</accession>
<evidence type="ECO:0000313" key="1">
    <source>
        <dbReference type="EMBL" id="MDT0608030.1"/>
    </source>
</evidence>
<reference evidence="1 2" key="1">
    <citation type="submission" date="2023-09" db="EMBL/GenBank/DDBJ databases">
        <authorList>
            <person name="Rey-Velasco X."/>
        </authorList>
    </citation>
    <scope>NUCLEOTIDE SEQUENCE [LARGE SCALE GENOMIC DNA]</scope>
    <source>
        <strain evidence="1 2">F388</strain>
    </source>
</reference>